<keyword evidence="3 4" id="KW-0560">Oxidoreductase</keyword>
<comment type="catalytic activity">
    <reaction evidence="4">
        <text>N-acetyl-L-glutamate 5-semialdehyde + phosphate + NADP(+) = N-acetyl-L-glutamyl 5-phosphate + NADPH + H(+)</text>
        <dbReference type="Rhea" id="RHEA:21588"/>
        <dbReference type="ChEBI" id="CHEBI:15378"/>
        <dbReference type="ChEBI" id="CHEBI:29123"/>
        <dbReference type="ChEBI" id="CHEBI:43474"/>
        <dbReference type="ChEBI" id="CHEBI:57783"/>
        <dbReference type="ChEBI" id="CHEBI:57936"/>
        <dbReference type="ChEBI" id="CHEBI:58349"/>
        <dbReference type="EC" id="1.2.1.38"/>
    </reaction>
</comment>
<dbReference type="SUPFAM" id="SSF55347">
    <property type="entry name" value="Glyceraldehyde-3-phosphate dehydrogenase-like, C-terminal domain"/>
    <property type="match status" value="1"/>
</dbReference>
<accession>A0A1X7IX25</accession>
<feature type="domain" description="Semialdehyde dehydrogenase NAD-binding" evidence="5">
    <location>
        <begin position="4"/>
        <end position="143"/>
    </location>
</feature>
<dbReference type="Pfam" id="PF22698">
    <property type="entry name" value="Semialdhyde_dhC_1"/>
    <property type="match status" value="1"/>
</dbReference>
<evidence type="ECO:0000313" key="6">
    <source>
        <dbReference type="EMBL" id="SMG19450.1"/>
    </source>
</evidence>
<comment type="subcellular location">
    <subcellularLocation>
        <location evidence="4">Cytoplasm</location>
    </subcellularLocation>
</comment>
<dbReference type="PANTHER" id="PTHR32338:SF11">
    <property type="entry name" value="[LYSW]-L-2-AMINOADIPATE_[LYSW]-L-GLUTAMATE PHOSPHATE REDUCTASE-RELATED"/>
    <property type="match status" value="1"/>
</dbReference>
<dbReference type="InterPro" id="IPR058924">
    <property type="entry name" value="AGPR_dimerisation_dom"/>
</dbReference>
<dbReference type="HAMAP" id="MF_00150">
    <property type="entry name" value="ArgC_type1"/>
    <property type="match status" value="1"/>
</dbReference>
<sequence>MSYRVAVWGATGMAGGELLRILANHPNLEVVCAVSRGSAGKPLWHDHPHLRLWYPEMVYSSPDEAMDIPTDLVFLALPHRGAWKVAVDYRERGVKVVDLSGDFRLKDPAQYARWYGEEHGAPAYLEQAVYGLPELHREDIASSSLVSGVGCNASCAILGLAPLASTGLVDSVRMELRVGSSEAGGSPSKGSHHPYRTRTMRVFEPFRHRHLAEVIQETGLPEDLFTMTMTAVEMVRGVQMLAQVTLKEPVKEAVLWKAYRKATEGRPFWNVCPARPSHLRLPDPRFVLGSNHCSVGFVLHEDGVRLLVVSALDNLMKGASGSAVQAANLMLGLEETSGLDGAPIYPA</sequence>
<dbReference type="Gene3D" id="3.40.50.720">
    <property type="entry name" value="NAD(P)-binding Rossmann-like Domain"/>
    <property type="match status" value="1"/>
</dbReference>
<dbReference type="NCBIfam" id="TIGR01850">
    <property type="entry name" value="argC"/>
    <property type="match status" value="1"/>
</dbReference>
<evidence type="ECO:0000256" key="4">
    <source>
        <dbReference type="HAMAP-Rule" id="MF_00150"/>
    </source>
</evidence>
<dbReference type="GO" id="GO:0003942">
    <property type="term" value="F:N-acetyl-gamma-glutamyl-phosphate reductase activity"/>
    <property type="evidence" value="ECO:0007669"/>
    <property type="project" value="UniProtKB-UniRule"/>
</dbReference>
<keyword evidence="2 4" id="KW-0521">NADP</keyword>
<dbReference type="GO" id="GO:0051287">
    <property type="term" value="F:NAD binding"/>
    <property type="evidence" value="ECO:0007669"/>
    <property type="project" value="InterPro"/>
</dbReference>
<gene>
    <name evidence="4" type="primary">argC</name>
    <name evidence="6" type="ORF">SAMN06275492_1067</name>
</gene>
<dbReference type="GO" id="GO:0005737">
    <property type="term" value="C:cytoplasm"/>
    <property type="evidence" value="ECO:0007669"/>
    <property type="project" value="UniProtKB-SubCell"/>
</dbReference>
<keyword evidence="7" id="KW-1185">Reference proteome</keyword>
<dbReference type="Proteomes" id="UP000193355">
    <property type="component" value="Unassembled WGS sequence"/>
</dbReference>
<dbReference type="EC" id="1.2.1.38" evidence="4"/>
<comment type="similarity">
    <text evidence="4">Belongs to the NAGSA dehydrogenase family. Type 1 subfamily.</text>
</comment>
<dbReference type="SMART" id="SM00859">
    <property type="entry name" value="Semialdhyde_dh"/>
    <property type="match status" value="1"/>
</dbReference>
<dbReference type="CDD" id="cd17895">
    <property type="entry name" value="AGPR_1_N"/>
    <property type="match status" value="1"/>
</dbReference>
<comment type="pathway">
    <text evidence="4">Amino-acid biosynthesis; L-arginine biosynthesis; N(2)-acetyl-L-ornithine from L-glutamate: step 3/4.</text>
</comment>
<dbReference type="InterPro" id="IPR050085">
    <property type="entry name" value="AGPR"/>
</dbReference>
<proteinExistence type="inferred from homology"/>
<dbReference type="RefSeq" id="WP_085544008.1">
    <property type="nucleotide sequence ID" value="NZ_FXBB01000006.1"/>
</dbReference>
<dbReference type="EMBL" id="FXBB01000006">
    <property type="protein sequence ID" value="SMG19450.1"/>
    <property type="molecule type" value="Genomic_DNA"/>
</dbReference>
<evidence type="ECO:0000256" key="1">
    <source>
        <dbReference type="ARBA" id="ARBA00022605"/>
    </source>
</evidence>
<dbReference type="UniPathway" id="UPA00068">
    <property type="reaction ID" value="UER00108"/>
</dbReference>
<protein>
    <recommendedName>
        <fullName evidence="4">N-acetyl-gamma-glutamyl-phosphate reductase</fullName>
        <shortName evidence="4">AGPR</shortName>
        <ecNumber evidence="4">1.2.1.38</ecNumber>
    </recommendedName>
    <alternativeName>
        <fullName evidence="4">N-acetyl-glutamate semialdehyde dehydrogenase</fullName>
        <shortName evidence="4">NAGSA dehydrogenase</shortName>
    </alternativeName>
</protein>
<dbReference type="InterPro" id="IPR036291">
    <property type="entry name" value="NAD(P)-bd_dom_sf"/>
</dbReference>
<evidence type="ECO:0000259" key="5">
    <source>
        <dbReference type="SMART" id="SM00859"/>
    </source>
</evidence>
<evidence type="ECO:0000256" key="2">
    <source>
        <dbReference type="ARBA" id="ARBA00022857"/>
    </source>
</evidence>
<name>A0A1X7IX25_9BACT</name>
<dbReference type="CDD" id="cd23939">
    <property type="entry name" value="AGPR_1_C_LysY"/>
    <property type="match status" value="1"/>
</dbReference>
<dbReference type="OrthoDB" id="9801289at2"/>
<dbReference type="InterPro" id="IPR000706">
    <property type="entry name" value="AGPR_type-1"/>
</dbReference>
<dbReference type="Gene3D" id="3.30.360.10">
    <property type="entry name" value="Dihydrodipicolinate Reductase, domain 2"/>
    <property type="match status" value="1"/>
</dbReference>
<keyword evidence="4" id="KW-0963">Cytoplasm</keyword>
<dbReference type="STRING" id="561720.SAMN06275492_1067"/>
<evidence type="ECO:0000313" key="7">
    <source>
        <dbReference type="Proteomes" id="UP000193355"/>
    </source>
</evidence>
<feature type="active site" evidence="4">
    <location>
        <position position="151"/>
    </location>
</feature>
<dbReference type="AlphaFoldDB" id="A0A1X7IX25"/>
<evidence type="ECO:0000256" key="3">
    <source>
        <dbReference type="ARBA" id="ARBA00023002"/>
    </source>
</evidence>
<reference evidence="7" key="1">
    <citation type="submission" date="2017-04" db="EMBL/GenBank/DDBJ databases">
        <authorList>
            <person name="Varghese N."/>
            <person name="Submissions S."/>
        </authorList>
    </citation>
    <scope>NUCLEOTIDE SEQUENCE [LARGE SCALE GENOMIC DNA]</scope>
    <source>
        <strain evidence="7">USBA 82</strain>
    </source>
</reference>
<keyword evidence="4" id="KW-0055">Arginine biosynthesis</keyword>
<dbReference type="SUPFAM" id="SSF51735">
    <property type="entry name" value="NAD(P)-binding Rossmann-fold domains"/>
    <property type="match status" value="1"/>
</dbReference>
<organism evidence="6 7">
    <name type="scientific">Dethiosulfovibrio salsuginis</name>
    <dbReference type="NCBI Taxonomy" id="561720"/>
    <lineage>
        <taxon>Bacteria</taxon>
        <taxon>Thermotogati</taxon>
        <taxon>Synergistota</taxon>
        <taxon>Synergistia</taxon>
        <taxon>Synergistales</taxon>
        <taxon>Dethiosulfovibrionaceae</taxon>
        <taxon>Dethiosulfovibrio</taxon>
    </lineage>
</organism>
<dbReference type="GO" id="GO:0070401">
    <property type="term" value="F:NADP+ binding"/>
    <property type="evidence" value="ECO:0007669"/>
    <property type="project" value="InterPro"/>
</dbReference>
<dbReference type="GO" id="GO:0006526">
    <property type="term" value="P:L-arginine biosynthetic process"/>
    <property type="evidence" value="ECO:0007669"/>
    <property type="project" value="UniProtKB-UniRule"/>
</dbReference>
<comment type="function">
    <text evidence="4">Catalyzes the NADPH-dependent reduction of N-acetyl-5-glutamyl phosphate to yield N-acetyl-L-glutamate 5-semialdehyde.</text>
</comment>
<dbReference type="PANTHER" id="PTHR32338">
    <property type="entry name" value="N-ACETYL-GAMMA-GLUTAMYL-PHOSPHATE REDUCTASE, CHLOROPLASTIC-RELATED-RELATED"/>
    <property type="match status" value="1"/>
</dbReference>
<dbReference type="Pfam" id="PF01118">
    <property type="entry name" value="Semialdhyde_dh"/>
    <property type="match status" value="1"/>
</dbReference>
<dbReference type="InterPro" id="IPR000534">
    <property type="entry name" value="Semialdehyde_DH_NAD-bd"/>
</dbReference>
<keyword evidence="1 4" id="KW-0028">Amino-acid biosynthesis</keyword>